<protein>
    <submittedName>
        <fullName evidence="1">Uncharacterized protein</fullName>
    </submittedName>
</protein>
<dbReference type="AlphaFoldDB" id="A0A8D8UGQ9"/>
<organism evidence="1">
    <name type="scientific">Cacopsylla melanoneura</name>
    <dbReference type="NCBI Taxonomy" id="428564"/>
    <lineage>
        <taxon>Eukaryota</taxon>
        <taxon>Metazoa</taxon>
        <taxon>Ecdysozoa</taxon>
        <taxon>Arthropoda</taxon>
        <taxon>Hexapoda</taxon>
        <taxon>Insecta</taxon>
        <taxon>Pterygota</taxon>
        <taxon>Neoptera</taxon>
        <taxon>Paraneoptera</taxon>
        <taxon>Hemiptera</taxon>
        <taxon>Sternorrhyncha</taxon>
        <taxon>Psylloidea</taxon>
        <taxon>Psyllidae</taxon>
        <taxon>Psyllinae</taxon>
        <taxon>Cacopsylla</taxon>
    </lineage>
</organism>
<evidence type="ECO:0000313" key="1">
    <source>
        <dbReference type="EMBL" id="CAG6705654.1"/>
    </source>
</evidence>
<accession>A0A8D8UGQ9</accession>
<proteinExistence type="predicted"/>
<reference evidence="1" key="1">
    <citation type="submission" date="2021-05" db="EMBL/GenBank/DDBJ databases">
        <authorList>
            <person name="Alioto T."/>
            <person name="Alioto T."/>
            <person name="Gomez Garrido J."/>
        </authorList>
    </citation>
    <scope>NUCLEOTIDE SEQUENCE</scope>
</reference>
<sequence length="132" mass="14603">MLHCAGDCNCLSSHSSPRGRSDHSTGRRNWPSCPYLKRSGCGSSCFFPHSSRLRVRVCCCSSCPHLAARLRWLQQNCPSACHSATTWGTCVSRIMSGTCGGHLTLSCHVWFAWRQYVTSVVTKAAYVQLVFT</sequence>
<name>A0A8D8UGQ9_9HEMI</name>
<dbReference type="EMBL" id="HBUF01342596">
    <property type="protein sequence ID" value="CAG6705654.1"/>
    <property type="molecule type" value="Transcribed_RNA"/>
</dbReference>